<accession>A0A023AWA2</accession>
<comment type="caution">
    <text evidence="1">The sequence shown here is derived from an EMBL/GenBank/DDBJ whole genome shotgun (WGS) entry which is preliminary data.</text>
</comment>
<dbReference type="RefSeq" id="XP_011133706.1">
    <property type="nucleotide sequence ID" value="XM_011135404.1"/>
</dbReference>
<keyword evidence="2" id="KW-1185">Reference proteome</keyword>
<name>A0A023AWA2_GRENI</name>
<dbReference type="GeneID" id="22916323"/>
<dbReference type="VEuPathDB" id="CryptoDB:GNI_196050"/>
<protein>
    <submittedName>
        <fullName evidence="1">Uncharacterized protein</fullName>
    </submittedName>
</protein>
<evidence type="ECO:0000313" key="1">
    <source>
        <dbReference type="EMBL" id="EZG43021.1"/>
    </source>
</evidence>
<reference evidence="1" key="1">
    <citation type="submission" date="2013-12" db="EMBL/GenBank/DDBJ databases">
        <authorList>
            <person name="Omoto C.K."/>
            <person name="Sibley D."/>
            <person name="Venepally P."/>
            <person name="Hadjithomas M."/>
            <person name="Karamycheva S."/>
            <person name="Brunk B."/>
            <person name="Roos D."/>
            <person name="Caler E."/>
            <person name="Lorenzi H."/>
        </authorList>
    </citation>
    <scope>NUCLEOTIDE SEQUENCE</scope>
</reference>
<gene>
    <name evidence="1" type="ORF">GNI_196050</name>
</gene>
<dbReference type="EMBL" id="AFNH02001507">
    <property type="protein sequence ID" value="EZG43021.1"/>
    <property type="molecule type" value="Genomic_DNA"/>
</dbReference>
<evidence type="ECO:0000313" key="2">
    <source>
        <dbReference type="Proteomes" id="UP000019763"/>
    </source>
</evidence>
<organism evidence="1 2">
    <name type="scientific">Gregarina niphandrodes</name>
    <name type="common">Septate eugregarine</name>
    <dbReference type="NCBI Taxonomy" id="110365"/>
    <lineage>
        <taxon>Eukaryota</taxon>
        <taxon>Sar</taxon>
        <taxon>Alveolata</taxon>
        <taxon>Apicomplexa</taxon>
        <taxon>Conoidasida</taxon>
        <taxon>Gregarinasina</taxon>
        <taxon>Eugregarinorida</taxon>
        <taxon>Gregarinidae</taxon>
        <taxon>Gregarina</taxon>
    </lineage>
</organism>
<feature type="non-terminal residue" evidence="1">
    <location>
        <position position="118"/>
    </location>
</feature>
<sequence>NHCTRVFRIRRVGPEPRNQPFANVRKTGDTSLLVFLHRFRNNGSSGRRAPSRNELRFKPFKNSQIIVISENYLIFIGFGYPETAFEGPSDTVITHALQEKASRPLSWLFCKSLQHCQH</sequence>
<dbReference type="AlphaFoldDB" id="A0A023AWA2"/>
<feature type="non-terminal residue" evidence="1">
    <location>
        <position position="1"/>
    </location>
</feature>
<dbReference type="Proteomes" id="UP000019763">
    <property type="component" value="Unassembled WGS sequence"/>
</dbReference>
<proteinExistence type="predicted"/>